<name>A0A8C0L182_CANLU</name>
<protein>
    <submittedName>
        <fullName evidence="2">Uncharacterized protein</fullName>
    </submittedName>
</protein>
<keyword evidence="3" id="KW-1185">Reference proteome</keyword>
<feature type="region of interest" description="Disordered" evidence="1">
    <location>
        <begin position="22"/>
        <end position="67"/>
    </location>
</feature>
<feature type="region of interest" description="Disordered" evidence="1">
    <location>
        <begin position="84"/>
        <end position="111"/>
    </location>
</feature>
<reference evidence="2" key="1">
    <citation type="submission" date="2025-08" db="UniProtKB">
        <authorList>
            <consortium name="Ensembl"/>
        </authorList>
    </citation>
    <scope>IDENTIFICATION</scope>
</reference>
<evidence type="ECO:0000313" key="3">
    <source>
        <dbReference type="Proteomes" id="UP000694391"/>
    </source>
</evidence>
<proteinExistence type="predicted"/>
<evidence type="ECO:0000313" key="2">
    <source>
        <dbReference type="Ensembl" id="ENSCAFP00020023244.1"/>
    </source>
</evidence>
<evidence type="ECO:0000256" key="1">
    <source>
        <dbReference type="SAM" id="MobiDB-lite"/>
    </source>
</evidence>
<dbReference type="AlphaFoldDB" id="A0A8C0L182"/>
<accession>A0A8C0L182</accession>
<dbReference type="Proteomes" id="UP000694391">
    <property type="component" value="Unplaced"/>
</dbReference>
<organism evidence="2 3">
    <name type="scientific">Canis lupus dingo</name>
    <name type="common">dingo</name>
    <dbReference type="NCBI Taxonomy" id="286419"/>
    <lineage>
        <taxon>Eukaryota</taxon>
        <taxon>Metazoa</taxon>
        <taxon>Chordata</taxon>
        <taxon>Craniata</taxon>
        <taxon>Vertebrata</taxon>
        <taxon>Euteleostomi</taxon>
        <taxon>Mammalia</taxon>
        <taxon>Eutheria</taxon>
        <taxon>Laurasiatheria</taxon>
        <taxon>Carnivora</taxon>
        <taxon>Caniformia</taxon>
        <taxon>Canidae</taxon>
        <taxon>Canis</taxon>
    </lineage>
</organism>
<sequence>MHPSKSCEMLKMAQAEAACPLEAAPRGSRRRSSTCNGASRAFRKPRWRLTQPGRGGKRTLPGALGPWRKDKSIAESQRLRGEIRRKRNKFVMPHQRPGHSLRGPHPVCSTP</sequence>
<dbReference type="Ensembl" id="ENSCAFT00020026876.1">
    <property type="protein sequence ID" value="ENSCAFP00020023244.1"/>
    <property type="gene ID" value="ENSCAFG00020018346.1"/>
</dbReference>
<reference evidence="2" key="2">
    <citation type="submission" date="2025-09" db="UniProtKB">
        <authorList>
            <consortium name="Ensembl"/>
        </authorList>
    </citation>
    <scope>IDENTIFICATION</scope>
</reference>